<dbReference type="InParanoid" id="A0A1I5L1C9"/>
<evidence type="ECO:0000313" key="2">
    <source>
        <dbReference type="Proteomes" id="UP000183413"/>
    </source>
</evidence>
<proteinExistence type="predicted"/>
<protein>
    <submittedName>
        <fullName evidence="1">Uncharacterized protein</fullName>
    </submittedName>
</protein>
<accession>A0A1I5L1C9</accession>
<keyword evidence="2" id="KW-1185">Reference proteome</keyword>
<organism evidence="1 2">
    <name type="scientific">Actinomadura madurae</name>
    <dbReference type="NCBI Taxonomy" id="1993"/>
    <lineage>
        <taxon>Bacteria</taxon>
        <taxon>Bacillati</taxon>
        <taxon>Actinomycetota</taxon>
        <taxon>Actinomycetes</taxon>
        <taxon>Streptosporangiales</taxon>
        <taxon>Thermomonosporaceae</taxon>
        <taxon>Actinomadura</taxon>
    </lineage>
</organism>
<gene>
    <name evidence="1" type="ORF">SAMN04489713_110214</name>
</gene>
<dbReference type="RefSeq" id="WP_075022639.1">
    <property type="nucleotide sequence ID" value="NZ_FOVH01000010.1"/>
</dbReference>
<reference evidence="1 2" key="1">
    <citation type="submission" date="2016-10" db="EMBL/GenBank/DDBJ databases">
        <authorList>
            <person name="de Groot N.N."/>
        </authorList>
    </citation>
    <scope>NUCLEOTIDE SEQUENCE [LARGE SCALE GENOMIC DNA]</scope>
    <source>
        <strain evidence="1 2">DSM 43067</strain>
    </source>
</reference>
<evidence type="ECO:0000313" key="1">
    <source>
        <dbReference type="EMBL" id="SFO91140.1"/>
    </source>
</evidence>
<dbReference type="AlphaFoldDB" id="A0A1I5L1C9"/>
<dbReference type="STRING" id="1993.SAMN04489713_110214"/>
<dbReference type="OrthoDB" id="3483725at2"/>
<dbReference type="Proteomes" id="UP000183413">
    <property type="component" value="Unassembled WGS sequence"/>
</dbReference>
<sequence length="71" mass="8105">MTTLDLAGGVEEVRARLAERFPGWSIVVTDRGNWWATRATLVREDLNPNDVSTFEAATAEELYERLREVPR</sequence>
<dbReference type="EMBL" id="FOVH01000010">
    <property type="protein sequence ID" value="SFO91140.1"/>
    <property type="molecule type" value="Genomic_DNA"/>
</dbReference>
<name>A0A1I5L1C9_9ACTN</name>